<protein>
    <submittedName>
        <fullName evidence="1">Uncharacterized protein</fullName>
    </submittedName>
</protein>
<name>A0A0F8VUS0_9ZZZZ</name>
<sequence length="30" mass="3309">MDFMIKALILGIIIWVTIGVAKAVIEKHKG</sequence>
<proteinExistence type="predicted"/>
<accession>A0A0F8VUS0</accession>
<dbReference type="AlphaFoldDB" id="A0A0F8VUS0"/>
<dbReference type="EMBL" id="LAZR01069262">
    <property type="protein sequence ID" value="KKK48062.1"/>
    <property type="molecule type" value="Genomic_DNA"/>
</dbReference>
<gene>
    <name evidence="1" type="ORF">LCGC14_3148890</name>
</gene>
<reference evidence="1" key="1">
    <citation type="journal article" date="2015" name="Nature">
        <title>Complex archaea that bridge the gap between prokaryotes and eukaryotes.</title>
        <authorList>
            <person name="Spang A."/>
            <person name="Saw J.H."/>
            <person name="Jorgensen S.L."/>
            <person name="Zaremba-Niedzwiedzka K."/>
            <person name="Martijn J."/>
            <person name="Lind A.E."/>
            <person name="van Eijk R."/>
            <person name="Schleper C."/>
            <person name="Guy L."/>
            <person name="Ettema T.J."/>
        </authorList>
    </citation>
    <scope>NUCLEOTIDE SEQUENCE</scope>
</reference>
<organism evidence="1">
    <name type="scientific">marine sediment metagenome</name>
    <dbReference type="NCBI Taxonomy" id="412755"/>
    <lineage>
        <taxon>unclassified sequences</taxon>
        <taxon>metagenomes</taxon>
        <taxon>ecological metagenomes</taxon>
    </lineage>
</organism>
<comment type="caution">
    <text evidence="1">The sequence shown here is derived from an EMBL/GenBank/DDBJ whole genome shotgun (WGS) entry which is preliminary data.</text>
</comment>
<evidence type="ECO:0000313" key="1">
    <source>
        <dbReference type="EMBL" id="KKK48062.1"/>
    </source>
</evidence>